<proteinExistence type="predicted"/>
<evidence type="ECO:0000313" key="2">
    <source>
        <dbReference type="EMBL" id="PZQ47696.1"/>
    </source>
</evidence>
<evidence type="ECO:0000313" key="3">
    <source>
        <dbReference type="Proteomes" id="UP000249417"/>
    </source>
</evidence>
<gene>
    <name evidence="2" type="ORF">DI551_02735</name>
</gene>
<dbReference type="GO" id="GO:0003677">
    <property type="term" value="F:DNA binding"/>
    <property type="evidence" value="ECO:0007669"/>
    <property type="project" value="InterPro"/>
</dbReference>
<dbReference type="Proteomes" id="UP000249417">
    <property type="component" value="Unassembled WGS sequence"/>
</dbReference>
<accession>A0A2W5N2S9</accession>
<dbReference type="SMART" id="SM00530">
    <property type="entry name" value="HTH_XRE"/>
    <property type="match status" value="1"/>
</dbReference>
<sequence length="231" mass="26745">MQIITAAQCRAARALLNWSQPELAERCDIHVQTISNFEKESSTPSKTTLEKIANVFDIANIEFLGNDGVRLKSSSISHYAGKNGYIDFYDDIYTTIRDYGGDIYVSNVDEILFTDWLGTENTMRHKARMLELSKTKAFTFQILVEEGDTRLGITEIARYKWTQKARFVADIPFYIYGHKLAIILFEPNDVNVYVMNNPKIAEAYRRQFKVIWDQGIHIPEELHVNMEKFRT</sequence>
<comment type="caution">
    <text evidence="2">The sequence shown here is derived from an EMBL/GenBank/DDBJ whole genome shotgun (WGS) entry which is preliminary data.</text>
</comment>
<dbReference type="PROSITE" id="PS50943">
    <property type="entry name" value="HTH_CROC1"/>
    <property type="match status" value="1"/>
</dbReference>
<dbReference type="Pfam" id="PF01381">
    <property type="entry name" value="HTH_3"/>
    <property type="match status" value="1"/>
</dbReference>
<reference evidence="2 3" key="1">
    <citation type="submission" date="2017-08" db="EMBL/GenBank/DDBJ databases">
        <title>Infants hospitalized years apart are colonized by the same room-sourced microbial strains.</title>
        <authorList>
            <person name="Brooks B."/>
            <person name="Olm M.R."/>
            <person name="Firek B.A."/>
            <person name="Baker R."/>
            <person name="Thomas B.C."/>
            <person name="Morowitz M.J."/>
            <person name="Banfield J.F."/>
        </authorList>
    </citation>
    <scope>NUCLEOTIDE SEQUENCE [LARGE SCALE GENOMIC DNA]</scope>
    <source>
        <strain evidence="2">S2_005_002_R2_29</strain>
    </source>
</reference>
<dbReference type="EMBL" id="QFQB01000010">
    <property type="protein sequence ID" value="PZQ47696.1"/>
    <property type="molecule type" value="Genomic_DNA"/>
</dbReference>
<dbReference type="CDD" id="cd00093">
    <property type="entry name" value="HTH_XRE"/>
    <property type="match status" value="1"/>
</dbReference>
<feature type="domain" description="HTH cro/C1-type" evidence="1">
    <location>
        <begin position="10"/>
        <end position="64"/>
    </location>
</feature>
<dbReference type="SUPFAM" id="SSF47413">
    <property type="entry name" value="lambda repressor-like DNA-binding domains"/>
    <property type="match status" value="1"/>
</dbReference>
<dbReference type="Gene3D" id="1.10.260.40">
    <property type="entry name" value="lambda repressor-like DNA-binding domains"/>
    <property type="match status" value="1"/>
</dbReference>
<name>A0A2W5N2S9_9BACT</name>
<dbReference type="AlphaFoldDB" id="A0A2W5N2S9"/>
<dbReference type="InterPro" id="IPR001387">
    <property type="entry name" value="Cro/C1-type_HTH"/>
</dbReference>
<organism evidence="2 3">
    <name type="scientific">Micavibrio aeruginosavorus</name>
    <dbReference type="NCBI Taxonomy" id="349221"/>
    <lineage>
        <taxon>Bacteria</taxon>
        <taxon>Pseudomonadati</taxon>
        <taxon>Bdellovibrionota</taxon>
        <taxon>Bdellovibrionia</taxon>
        <taxon>Bdellovibrionales</taxon>
        <taxon>Pseudobdellovibrionaceae</taxon>
        <taxon>Micavibrio</taxon>
    </lineage>
</organism>
<dbReference type="InterPro" id="IPR010982">
    <property type="entry name" value="Lambda_DNA-bd_dom_sf"/>
</dbReference>
<evidence type="ECO:0000259" key="1">
    <source>
        <dbReference type="PROSITE" id="PS50943"/>
    </source>
</evidence>
<protein>
    <submittedName>
        <fullName evidence="2">XRE family transcriptional regulator</fullName>
    </submittedName>
</protein>